<evidence type="ECO:0000256" key="3">
    <source>
        <dbReference type="HAMAP-Rule" id="MF_00187"/>
    </source>
</evidence>
<dbReference type="PIRSF" id="PIRSF015626">
    <property type="entry name" value="FdhD"/>
    <property type="match status" value="1"/>
</dbReference>
<comment type="subcellular location">
    <subcellularLocation>
        <location evidence="3">Cytoplasm</location>
    </subcellularLocation>
</comment>
<dbReference type="Gene3D" id="3.10.20.10">
    <property type="match status" value="1"/>
</dbReference>
<dbReference type="PANTHER" id="PTHR30592">
    <property type="entry name" value="FORMATE DEHYDROGENASE"/>
    <property type="match status" value="1"/>
</dbReference>
<reference evidence="4 5" key="1">
    <citation type="submission" date="2021-12" db="EMBL/GenBank/DDBJ databases">
        <title>Discovery of the Pendulisporaceae a myxobacterial family with distinct sporulation behavior and unique specialized metabolism.</title>
        <authorList>
            <person name="Garcia R."/>
            <person name="Popoff A."/>
            <person name="Bader C.D."/>
            <person name="Loehr J."/>
            <person name="Walesch S."/>
            <person name="Walt C."/>
            <person name="Boldt J."/>
            <person name="Bunk B."/>
            <person name="Haeckl F.J.F.P.J."/>
            <person name="Gunesch A.P."/>
            <person name="Birkelbach J."/>
            <person name="Nuebel U."/>
            <person name="Pietschmann T."/>
            <person name="Bach T."/>
            <person name="Mueller R."/>
        </authorList>
    </citation>
    <scope>NUCLEOTIDE SEQUENCE [LARGE SCALE GENOMIC DNA]</scope>
    <source>
        <strain evidence="4 5">MSr11954</strain>
    </source>
</reference>
<feature type="active site" description="Cysteine persulfide intermediate" evidence="3">
    <location>
        <position position="126"/>
    </location>
</feature>
<protein>
    <recommendedName>
        <fullName evidence="3">Sulfur carrier protein FdhD</fullName>
    </recommendedName>
</protein>
<evidence type="ECO:0000313" key="5">
    <source>
        <dbReference type="Proteomes" id="UP001370348"/>
    </source>
</evidence>
<evidence type="ECO:0000313" key="4">
    <source>
        <dbReference type="EMBL" id="WXB18385.1"/>
    </source>
</evidence>
<dbReference type="Gene3D" id="3.40.140.10">
    <property type="entry name" value="Cytidine Deaminase, domain 2"/>
    <property type="match status" value="1"/>
</dbReference>
<dbReference type="NCBIfam" id="NF001943">
    <property type="entry name" value="PRK00724.1-2"/>
    <property type="match status" value="1"/>
</dbReference>
<comment type="caution">
    <text evidence="3">Lacks conserved residue(s) required for the propagation of feature annotation.</text>
</comment>
<keyword evidence="1 3" id="KW-0963">Cytoplasm</keyword>
<comment type="similarity">
    <text evidence="3">Belongs to the FdhD family.</text>
</comment>
<dbReference type="PANTHER" id="PTHR30592:SF1">
    <property type="entry name" value="SULFUR CARRIER PROTEIN FDHD"/>
    <property type="match status" value="1"/>
</dbReference>
<dbReference type="HAMAP" id="MF_00187">
    <property type="entry name" value="FdhD"/>
    <property type="match status" value="1"/>
</dbReference>
<dbReference type="RefSeq" id="WP_394828016.1">
    <property type="nucleotide sequence ID" value="NZ_CP089984.1"/>
</dbReference>
<evidence type="ECO:0000256" key="1">
    <source>
        <dbReference type="ARBA" id="ARBA00022490"/>
    </source>
</evidence>
<accession>A0ABZ2M7D1</accession>
<keyword evidence="2 3" id="KW-0501">Molybdenum cofactor biosynthesis</keyword>
<dbReference type="NCBIfam" id="TIGR00129">
    <property type="entry name" value="fdhD_narQ"/>
    <property type="match status" value="1"/>
</dbReference>
<keyword evidence="5" id="KW-1185">Reference proteome</keyword>
<evidence type="ECO:0000256" key="2">
    <source>
        <dbReference type="ARBA" id="ARBA00023150"/>
    </source>
</evidence>
<dbReference type="EMBL" id="CP089984">
    <property type="protein sequence ID" value="WXB18385.1"/>
    <property type="molecule type" value="Genomic_DNA"/>
</dbReference>
<proteinExistence type="inferred from homology"/>
<dbReference type="Pfam" id="PF02634">
    <property type="entry name" value="FdhD-NarQ"/>
    <property type="match status" value="1"/>
</dbReference>
<comment type="function">
    <text evidence="3">Required for formate dehydrogenase (FDH) activity. Acts as a sulfur carrier protein that transfers sulfur from IscS to the molybdenum cofactor prior to its insertion into FDH.</text>
</comment>
<dbReference type="Proteomes" id="UP001370348">
    <property type="component" value="Chromosome"/>
</dbReference>
<sequence length="283" mass="30117">MTVHRQMMNLGIRSIEARRIVGRAPPESAHDDVAVEEPLEIRIAGERLAVTMRTPGHDRELVLGFLFAEGVIGSTKDVLGVVHCGRVGDEARENTIDVTLVPGMKPPIDPETGLLTRRGTLMTSACGVCGRRSIDDLVARVAPLAHTNPGIARSVLTGAVRSLRDRQPIFGRTGGCHAVSLVDFDGREIATYEDIGRHNAVDKVVGSRLLADALPGAGMVLVVSGRSSFEIVQKAFSAGVPIVAAVSAPSSLAIDLAKRANITLAGFVRDETMTVYTSPERIT</sequence>
<dbReference type="SUPFAM" id="SSF53927">
    <property type="entry name" value="Cytidine deaminase-like"/>
    <property type="match status" value="1"/>
</dbReference>
<dbReference type="InterPro" id="IPR003786">
    <property type="entry name" value="FdhD"/>
</dbReference>
<organism evidence="4 5">
    <name type="scientific">Pendulispora albinea</name>
    <dbReference type="NCBI Taxonomy" id="2741071"/>
    <lineage>
        <taxon>Bacteria</taxon>
        <taxon>Pseudomonadati</taxon>
        <taxon>Myxococcota</taxon>
        <taxon>Myxococcia</taxon>
        <taxon>Myxococcales</taxon>
        <taxon>Sorangiineae</taxon>
        <taxon>Pendulisporaceae</taxon>
        <taxon>Pendulispora</taxon>
    </lineage>
</organism>
<gene>
    <name evidence="3 4" type="primary">fdhD</name>
    <name evidence="4" type="ORF">LZC94_14185</name>
</gene>
<name>A0ABZ2M7D1_9BACT</name>
<dbReference type="InterPro" id="IPR016193">
    <property type="entry name" value="Cytidine_deaminase-like"/>
</dbReference>